<proteinExistence type="predicted"/>
<gene>
    <name evidence="1" type="ORF">Esi_0058_0086</name>
</gene>
<dbReference type="InParanoid" id="D7G4U1"/>
<protein>
    <submittedName>
        <fullName evidence="1">Uncharacterized protein</fullName>
    </submittedName>
</protein>
<dbReference type="EMBL" id="FN649733">
    <property type="protein sequence ID" value="CBJ27184.1"/>
    <property type="molecule type" value="Genomic_DNA"/>
</dbReference>
<dbReference type="AlphaFoldDB" id="D7G4U1"/>
<accession>D7G4U1</accession>
<keyword evidence="2" id="KW-1185">Reference proteome</keyword>
<reference evidence="1 2" key="1">
    <citation type="journal article" date="2010" name="Nature">
        <title>The Ectocarpus genome and the independent evolution of multicellularity in brown algae.</title>
        <authorList>
            <person name="Cock J.M."/>
            <person name="Sterck L."/>
            <person name="Rouze P."/>
            <person name="Scornet D."/>
            <person name="Allen A.E."/>
            <person name="Amoutzias G."/>
            <person name="Anthouard V."/>
            <person name="Artiguenave F."/>
            <person name="Aury J.M."/>
            <person name="Badger J.H."/>
            <person name="Beszteri B."/>
            <person name="Billiau K."/>
            <person name="Bonnet E."/>
            <person name="Bothwell J.H."/>
            <person name="Bowler C."/>
            <person name="Boyen C."/>
            <person name="Brownlee C."/>
            <person name="Carrano C.J."/>
            <person name="Charrier B."/>
            <person name="Cho G.Y."/>
            <person name="Coelho S.M."/>
            <person name="Collen J."/>
            <person name="Corre E."/>
            <person name="Da Silva C."/>
            <person name="Delage L."/>
            <person name="Delaroque N."/>
            <person name="Dittami S.M."/>
            <person name="Doulbeau S."/>
            <person name="Elias M."/>
            <person name="Farnham G."/>
            <person name="Gachon C.M."/>
            <person name="Gschloessl B."/>
            <person name="Heesch S."/>
            <person name="Jabbari K."/>
            <person name="Jubin C."/>
            <person name="Kawai H."/>
            <person name="Kimura K."/>
            <person name="Kloareg B."/>
            <person name="Kupper F.C."/>
            <person name="Lang D."/>
            <person name="Le Bail A."/>
            <person name="Leblanc C."/>
            <person name="Lerouge P."/>
            <person name="Lohr M."/>
            <person name="Lopez P.J."/>
            <person name="Martens C."/>
            <person name="Maumus F."/>
            <person name="Michel G."/>
            <person name="Miranda-Saavedra D."/>
            <person name="Morales J."/>
            <person name="Moreau H."/>
            <person name="Motomura T."/>
            <person name="Nagasato C."/>
            <person name="Napoli C.A."/>
            <person name="Nelson D.R."/>
            <person name="Nyvall-Collen P."/>
            <person name="Peters A.F."/>
            <person name="Pommier C."/>
            <person name="Potin P."/>
            <person name="Poulain J."/>
            <person name="Quesneville H."/>
            <person name="Read B."/>
            <person name="Rensing S.A."/>
            <person name="Ritter A."/>
            <person name="Rousvoal S."/>
            <person name="Samanta M."/>
            <person name="Samson G."/>
            <person name="Schroeder D.C."/>
            <person name="Segurens B."/>
            <person name="Strittmatter M."/>
            <person name="Tonon T."/>
            <person name="Tregear J.W."/>
            <person name="Valentin K."/>
            <person name="von Dassow P."/>
            <person name="Yamagishi T."/>
            <person name="Van de Peer Y."/>
            <person name="Wincker P."/>
        </authorList>
    </citation>
    <scope>NUCLEOTIDE SEQUENCE [LARGE SCALE GENOMIC DNA]</scope>
    <source>
        <strain evidence="2">Ec32 / CCAP1310/4</strain>
    </source>
</reference>
<evidence type="ECO:0000313" key="1">
    <source>
        <dbReference type="EMBL" id="CBJ27184.1"/>
    </source>
</evidence>
<sequence length="85" mass="9866">MTSLLEQSCALQEPPYIGYPARKRTRQWPWKTSCLVVCPTRLCAGIQKRQALKEIAFNFQKKAPFRLTERRQLGGPTGDVDSRWR</sequence>
<dbReference type="Proteomes" id="UP000002630">
    <property type="component" value="Linkage Group LG08"/>
</dbReference>
<dbReference type="EMBL" id="FN648796">
    <property type="protein sequence ID" value="CBJ27184.1"/>
    <property type="molecule type" value="Genomic_DNA"/>
</dbReference>
<name>D7G4U1_ECTSI</name>
<evidence type="ECO:0000313" key="2">
    <source>
        <dbReference type="Proteomes" id="UP000002630"/>
    </source>
</evidence>
<organism evidence="1 2">
    <name type="scientific">Ectocarpus siliculosus</name>
    <name type="common">Brown alga</name>
    <name type="synonym">Conferva siliculosa</name>
    <dbReference type="NCBI Taxonomy" id="2880"/>
    <lineage>
        <taxon>Eukaryota</taxon>
        <taxon>Sar</taxon>
        <taxon>Stramenopiles</taxon>
        <taxon>Ochrophyta</taxon>
        <taxon>PX clade</taxon>
        <taxon>Phaeophyceae</taxon>
        <taxon>Ectocarpales</taxon>
        <taxon>Ectocarpaceae</taxon>
        <taxon>Ectocarpus</taxon>
    </lineage>
</organism>